<dbReference type="SUPFAM" id="SSF82185">
    <property type="entry name" value="Histone H3 K4-specific methyltransferase SET7/9 N-terminal domain"/>
    <property type="match status" value="1"/>
</dbReference>
<feature type="chain" id="PRO_5028830658" description="Toxin-antitoxin system YwqK family antitoxin" evidence="1">
    <location>
        <begin position="26"/>
        <end position="845"/>
    </location>
</feature>
<organism evidence="2 3">
    <name type="scientific">Costertonia aggregata</name>
    <dbReference type="NCBI Taxonomy" id="343403"/>
    <lineage>
        <taxon>Bacteria</taxon>
        <taxon>Pseudomonadati</taxon>
        <taxon>Bacteroidota</taxon>
        <taxon>Flavobacteriia</taxon>
        <taxon>Flavobacteriales</taxon>
        <taxon>Flavobacteriaceae</taxon>
        <taxon>Costertonia</taxon>
    </lineage>
</organism>
<dbReference type="Pfam" id="PF07661">
    <property type="entry name" value="MORN_2"/>
    <property type="match status" value="2"/>
</dbReference>
<feature type="signal peptide" evidence="1">
    <location>
        <begin position="1"/>
        <end position="25"/>
    </location>
</feature>
<dbReference type="InterPro" id="IPR011652">
    <property type="entry name" value="MORN_2"/>
</dbReference>
<protein>
    <recommendedName>
        <fullName evidence="4">Toxin-antitoxin system YwqK family antitoxin</fullName>
    </recommendedName>
</protein>
<evidence type="ECO:0000313" key="3">
    <source>
        <dbReference type="Proteomes" id="UP000509302"/>
    </source>
</evidence>
<evidence type="ECO:0008006" key="4">
    <source>
        <dbReference type="Google" id="ProtNLM"/>
    </source>
</evidence>
<dbReference type="EMBL" id="CP058595">
    <property type="protein sequence ID" value="QLG46009.1"/>
    <property type="molecule type" value="Genomic_DNA"/>
</dbReference>
<dbReference type="Gene3D" id="3.90.930.1">
    <property type="match status" value="1"/>
</dbReference>
<dbReference type="AlphaFoldDB" id="A0A7H9ARG3"/>
<keyword evidence="1" id="KW-0732">Signal</keyword>
<proteinExistence type="predicted"/>
<dbReference type="Gene3D" id="2.20.110.10">
    <property type="entry name" value="Histone H3 K4-specific methyltransferase SET7/9 N-terminal domain"/>
    <property type="match status" value="2"/>
</dbReference>
<keyword evidence="3" id="KW-1185">Reference proteome</keyword>
<dbReference type="Proteomes" id="UP000509302">
    <property type="component" value="Chromosome"/>
</dbReference>
<name>A0A7H9ARG3_9FLAO</name>
<reference evidence="2 3" key="1">
    <citation type="journal article" date="2006" name="Int. J. Syst. Evol. Microbiol.">
        <title>Costertonia aggregata gen. nov., sp. nov., a mesophilic marine bacterium of the family Flavobacteriaceae, isolated from a mature biofilm.</title>
        <authorList>
            <person name="Kwon K.K."/>
            <person name="Lee Y.K."/>
            <person name="Lee H.K."/>
        </authorList>
    </citation>
    <scope>NUCLEOTIDE SEQUENCE [LARGE SCALE GENOMIC DNA]</scope>
    <source>
        <strain evidence="2 3">KCCM 42265</strain>
    </source>
</reference>
<dbReference type="KEGG" id="cagg:HYG79_11850"/>
<evidence type="ECO:0000313" key="2">
    <source>
        <dbReference type="EMBL" id="QLG46009.1"/>
    </source>
</evidence>
<evidence type="ECO:0000256" key="1">
    <source>
        <dbReference type="SAM" id="SignalP"/>
    </source>
</evidence>
<accession>A0A7H9ARG3</accession>
<sequence>MKLKSNKTLGLLNIIFLFAISTVSAQNDTIFYDAKWKPTVKDSASFYRPPIKSEGNLFRVKDYYISGKIQMEALSKSAEKDIWENKATWYNEDGSVFQQATYKDNRLQGDFITYMGTKKLVAKYENGRFVSGKRNNPLNSGQFYMEKTGDSLKEIFYDKDIDGIRYEYFRPNNGSRSVSKYYGKNGGFIGEQNILPNGGTKGLYVSYYYSPMRVRSIQYYKEGYVFGSTVYYPNGQIREKFIQEPVYSKEFFRPDGTQLGKVVYSVDRNYLKPENGVEYLFYNSNKTGAEDRVQSIRIYKEGKLVSQATYHENGKLKQKETFSKGVKESQVSYDQEGKEIARITYSNYVPQNGVEIIGDRKSEYKDGKLILQEVFYPKTNILFSKRQDKTETYYDKEGKMLASLVFQEDYYSKPISGKRYSIDYEGNISRIEVYENSTRTKESSFIILKEPRQIFREDVLYGPDGYTRVKETKFYSNGNKQSEITLKKYDKQKGTYYNKAGELLGNYDFITKEGTFYDFFDASDDVKEMKERKNGQVVRSKLYDLVYDRDIRKSVPVLLEDEDISCCGTYYSRNNKVLGKISFKDGKPFEGKIFDHKTKELFTIKNGQRNGVYQKLGYQDEIEEEGRYIEDLREGIFKYYDYQGNLKHTENYLNGKLDGKAVYYDLNGNVISSLIYKMGSAYDGKKITGSGDYRTEEVFKNGKIVERVRYGKEGKNKTLFSVGDLERHLQYTSDNKTVKYEYTTKNGNLTGEVIKYDEKGTPTNKAVFENGKLVSGKVLLKDNGQNYGVSFISVEKDDTVFKVQYFDENNDIVFNAEEVLKPNSPPTYINSLGLYLDYIAPSKLY</sequence>
<dbReference type="RefSeq" id="WP_179242295.1">
    <property type="nucleotide sequence ID" value="NZ_CP058595.1"/>
</dbReference>
<gene>
    <name evidence="2" type="ORF">HYG79_11850</name>
</gene>